<gene>
    <name evidence="2" type="ORF">EVOR1521_LOCUS26437</name>
</gene>
<name>A0AA36NF08_9DINO</name>
<keyword evidence="3" id="KW-1185">Reference proteome</keyword>
<feature type="region of interest" description="Disordered" evidence="1">
    <location>
        <begin position="1"/>
        <end position="35"/>
    </location>
</feature>
<sequence>MPSKKNKIPKQCDDAPERPPAPEKEVPGPSSADGELEAILFSLLGERGKEEKMKSLKGEPTVFEDFPDTTAPSEDDVLASQDSYSWGVENLVTAEEMEKAYSLPAATLQWPQAAHSPFPAYDAHSDYDYPQAGYFGWPQYLSPQARIK</sequence>
<protein>
    <submittedName>
        <fullName evidence="2">Uncharacterized protein</fullName>
    </submittedName>
</protein>
<comment type="caution">
    <text evidence="2">The sequence shown here is derived from an EMBL/GenBank/DDBJ whole genome shotgun (WGS) entry which is preliminary data.</text>
</comment>
<evidence type="ECO:0000256" key="1">
    <source>
        <dbReference type="SAM" id="MobiDB-lite"/>
    </source>
</evidence>
<evidence type="ECO:0000313" key="2">
    <source>
        <dbReference type="EMBL" id="CAJ1403864.1"/>
    </source>
</evidence>
<dbReference type="EMBL" id="CAUJNA010003513">
    <property type="protein sequence ID" value="CAJ1403864.1"/>
    <property type="molecule type" value="Genomic_DNA"/>
</dbReference>
<proteinExistence type="predicted"/>
<accession>A0AA36NF08</accession>
<dbReference type="AlphaFoldDB" id="A0AA36NF08"/>
<dbReference type="Proteomes" id="UP001178507">
    <property type="component" value="Unassembled WGS sequence"/>
</dbReference>
<feature type="compositionally biased region" description="Basic and acidic residues" evidence="1">
    <location>
        <begin position="10"/>
        <end position="26"/>
    </location>
</feature>
<evidence type="ECO:0000313" key="3">
    <source>
        <dbReference type="Proteomes" id="UP001178507"/>
    </source>
</evidence>
<organism evidence="2 3">
    <name type="scientific">Effrenium voratum</name>
    <dbReference type="NCBI Taxonomy" id="2562239"/>
    <lineage>
        <taxon>Eukaryota</taxon>
        <taxon>Sar</taxon>
        <taxon>Alveolata</taxon>
        <taxon>Dinophyceae</taxon>
        <taxon>Suessiales</taxon>
        <taxon>Symbiodiniaceae</taxon>
        <taxon>Effrenium</taxon>
    </lineage>
</organism>
<reference evidence="2" key="1">
    <citation type="submission" date="2023-08" db="EMBL/GenBank/DDBJ databases">
        <authorList>
            <person name="Chen Y."/>
            <person name="Shah S."/>
            <person name="Dougan E. K."/>
            <person name="Thang M."/>
            <person name="Chan C."/>
        </authorList>
    </citation>
    <scope>NUCLEOTIDE SEQUENCE</scope>
</reference>